<name>A0A8S5V3X4_9CAUD</name>
<feature type="transmembrane region" description="Helical" evidence="1">
    <location>
        <begin position="24"/>
        <end position="41"/>
    </location>
</feature>
<evidence type="ECO:0000313" key="2">
    <source>
        <dbReference type="EMBL" id="DAG01319.1"/>
    </source>
</evidence>
<protein>
    <submittedName>
        <fullName evidence="2">Big defensin</fullName>
    </submittedName>
</protein>
<keyword evidence="1" id="KW-0812">Transmembrane</keyword>
<organism evidence="2">
    <name type="scientific">Myoviridae sp. ctk6V34</name>
    <dbReference type="NCBI Taxonomy" id="2825164"/>
    <lineage>
        <taxon>Viruses</taxon>
        <taxon>Duplodnaviria</taxon>
        <taxon>Heunggongvirae</taxon>
        <taxon>Uroviricota</taxon>
        <taxon>Caudoviricetes</taxon>
    </lineage>
</organism>
<proteinExistence type="predicted"/>
<sequence length="52" mass="6329">MNNYSNNGRCSRNCRNDEISNREVSRYVLFFSLTLQIIYIMRNMLTSRKFRC</sequence>
<dbReference type="EMBL" id="BK016190">
    <property type="protein sequence ID" value="DAG01319.1"/>
    <property type="molecule type" value="Genomic_DNA"/>
</dbReference>
<accession>A0A8S5V3X4</accession>
<keyword evidence="1" id="KW-1133">Transmembrane helix</keyword>
<reference evidence="2" key="1">
    <citation type="journal article" date="2021" name="Proc. Natl. Acad. Sci. U.S.A.">
        <title>A Catalog of Tens of Thousands of Viruses from Human Metagenomes Reveals Hidden Associations with Chronic Diseases.</title>
        <authorList>
            <person name="Tisza M.J."/>
            <person name="Buck C.B."/>
        </authorList>
    </citation>
    <scope>NUCLEOTIDE SEQUENCE</scope>
    <source>
        <strain evidence="2">Ctk6V34</strain>
    </source>
</reference>
<keyword evidence="1" id="KW-0472">Membrane</keyword>
<evidence type="ECO:0000256" key="1">
    <source>
        <dbReference type="SAM" id="Phobius"/>
    </source>
</evidence>